<dbReference type="SMART" id="SM00345">
    <property type="entry name" value="HTH_GNTR"/>
    <property type="match status" value="1"/>
</dbReference>
<dbReference type="GO" id="GO:0003677">
    <property type="term" value="F:DNA binding"/>
    <property type="evidence" value="ECO:0007669"/>
    <property type="project" value="UniProtKB-KW"/>
</dbReference>
<dbReference type="RefSeq" id="WP_123780782.1">
    <property type="nucleotide sequence ID" value="NZ_RKMG01000025.1"/>
</dbReference>
<dbReference type="SUPFAM" id="SSF46785">
    <property type="entry name" value="Winged helix' DNA-binding domain"/>
    <property type="match status" value="1"/>
</dbReference>
<keyword evidence="2" id="KW-0238">DNA-binding</keyword>
<dbReference type="GO" id="GO:0003700">
    <property type="term" value="F:DNA-binding transcription factor activity"/>
    <property type="evidence" value="ECO:0007669"/>
    <property type="project" value="InterPro"/>
</dbReference>
<evidence type="ECO:0000256" key="2">
    <source>
        <dbReference type="ARBA" id="ARBA00023125"/>
    </source>
</evidence>
<keyword evidence="6" id="KW-1185">Reference proteome</keyword>
<dbReference type="SUPFAM" id="SSF64288">
    <property type="entry name" value="Chorismate lyase-like"/>
    <property type="match status" value="1"/>
</dbReference>
<dbReference type="InterPro" id="IPR036390">
    <property type="entry name" value="WH_DNA-bd_sf"/>
</dbReference>
<dbReference type="Proteomes" id="UP000273977">
    <property type="component" value="Unassembled WGS sequence"/>
</dbReference>
<dbReference type="PANTHER" id="PTHR44846">
    <property type="entry name" value="MANNOSYL-D-GLYCERATE TRANSPORT/METABOLISM SYSTEM REPRESSOR MNGR-RELATED"/>
    <property type="match status" value="1"/>
</dbReference>
<dbReference type="AlphaFoldDB" id="A0A3N4G5V3"/>
<keyword evidence="3" id="KW-0804">Transcription</keyword>
<comment type="caution">
    <text evidence="5">The sequence shown here is derived from an EMBL/GenBank/DDBJ whole genome shotgun (WGS) entry which is preliminary data.</text>
</comment>
<dbReference type="GO" id="GO:0045892">
    <property type="term" value="P:negative regulation of DNA-templated transcription"/>
    <property type="evidence" value="ECO:0007669"/>
    <property type="project" value="TreeGrafter"/>
</dbReference>
<feature type="domain" description="HTH gntR-type" evidence="4">
    <location>
        <begin position="1"/>
        <end position="69"/>
    </location>
</feature>
<dbReference type="InterPro" id="IPR000524">
    <property type="entry name" value="Tscrpt_reg_HTH_GntR"/>
</dbReference>
<evidence type="ECO:0000259" key="4">
    <source>
        <dbReference type="PROSITE" id="PS50949"/>
    </source>
</evidence>
<dbReference type="PANTHER" id="PTHR44846:SF4">
    <property type="entry name" value="HTH GNTR-TYPE DOMAIN-CONTAINING PROTEIN"/>
    <property type="match status" value="1"/>
</dbReference>
<dbReference type="Pfam" id="PF07702">
    <property type="entry name" value="UTRA"/>
    <property type="match status" value="1"/>
</dbReference>
<sequence length="234" mass="27073">MVKYKEIAHAITQYIEDNDLKQHDKLPVIDALAEQFKASKSTIIKALDILEAKGQIYQVQGSGIFVRELRLDGFVNLNRPNGLSQSLHKGDLINKVIEVSIIKPTNELIEQLACEANEDIYLVKRTRYTANGPIAYEISYYRKKLIKYMDKEIASGSIFRYLREHYNIDPGFSNAYFKILPLDAEATRYLEETPGAYGMKLINQFFLPNGTIFDYSITWYQKDRSHFFVPSTFY</sequence>
<organism evidence="5 6">
    <name type="scientific">Aerococcus agrisoli</name>
    <dbReference type="NCBI Taxonomy" id="2487350"/>
    <lineage>
        <taxon>Bacteria</taxon>
        <taxon>Bacillati</taxon>
        <taxon>Bacillota</taxon>
        <taxon>Bacilli</taxon>
        <taxon>Lactobacillales</taxon>
        <taxon>Aerococcaceae</taxon>
        <taxon>Aerococcus</taxon>
    </lineage>
</organism>
<gene>
    <name evidence="5" type="ORF">EF384_07475</name>
</gene>
<dbReference type="Pfam" id="PF00392">
    <property type="entry name" value="GntR"/>
    <property type="match status" value="1"/>
</dbReference>
<keyword evidence="1" id="KW-0805">Transcription regulation</keyword>
<dbReference type="Gene3D" id="1.10.10.10">
    <property type="entry name" value="Winged helix-like DNA-binding domain superfamily/Winged helix DNA-binding domain"/>
    <property type="match status" value="1"/>
</dbReference>
<proteinExistence type="predicted"/>
<dbReference type="EMBL" id="RKMG01000025">
    <property type="protein sequence ID" value="RPA58213.1"/>
    <property type="molecule type" value="Genomic_DNA"/>
</dbReference>
<evidence type="ECO:0000313" key="5">
    <source>
        <dbReference type="EMBL" id="RPA58213.1"/>
    </source>
</evidence>
<evidence type="ECO:0000256" key="1">
    <source>
        <dbReference type="ARBA" id="ARBA00023015"/>
    </source>
</evidence>
<reference evidence="5 6" key="1">
    <citation type="submission" date="2018-11" db="EMBL/GenBank/DDBJ databases">
        <title>Aerococcus sp. SJQ22, whole genome shotgun sequence.</title>
        <authorList>
            <person name="Sun L."/>
            <person name="Gao X."/>
            <person name="Chen W."/>
            <person name="Huang K."/>
        </authorList>
    </citation>
    <scope>NUCLEOTIDE SEQUENCE [LARGE SCALE GENOMIC DNA]</scope>
    <source>
        <strain evidence="5 6">SJQ22</strain>
    </source>
</reference>
<evidence type="ECO:0000313" key="6">
    <source>
        <dbReference type="Proteomes" id="UP000273977"/>
    </source>
</evidence>
<accession>A0A3N4G5V3</accession>
<dbReference type="InterPro" id="IPR050679">
    <property type="entry name" value="Bact_HTH_transcr_reg"/>
</dbReference>
<dbReference type="InterPro" id="IPR011663">
    <property type="entry name" value="UTRA"/>
</dbReference>
<dbReference type="PROSITE" id="PS50949">
    <property type="entry name" value="HTH_GNTR"/>
    <property type="match status" value="1"/>
</dbReference>
<dbReference type="CDD" id="cd07377">
    <property type="entry name" value="WHTH_GntR"/>
    <property type="match status" value="1"/>
</dbReference>
<evidence type="ECO:0000256" key="3">
    <source>
        <dbReference type="ARBA" id="ARBA00023163"/>
    </source>
</evidence>
<dbReference type="SMART" id="SM00866">
    <property type="entry name" value="UTRA"/>
    <property type="match status" value="1"/>
</dbReference>
<dbReference type="InterPro" id="IPR028978">
    <property type="entry name" value="Chorismate_lyase_/UTRA_dom_sf"/>
</dbReference>
<name>A0A3N4G5V3_9LACT</name>
<dbReference type="InterPro" id="IPR036388">
    <property type="entry name" value="WH-like_DNA-bd_sf"/>
</dbReference>
<dbReference type="OrthoDB" id="9816541at2"/>
<dbReference type="Gene3D" id="3.40.1410.10">
    <property type="entry name" value="Chorismate lyase-like"/>
    <property type="match status" value="1"/>
</dbReference>
<protein>
    <submittedName>
        <fullName evidence="5">GntR family transcriptional regulator</fullName>
    </submittedName>
</protein>